<dbReference type="WBParaSite" id="RSKR_0000794500.1">
    <property type="protein sequence ID" value="RSKR_0000794500.1"/>
    <property type="gene ID" value="RSKR_0000794500"/>
</dbReference>
<accession>A0AC35U6X4</accession>
<organism evidence="1 2">
    <name type="scientific">Rhabditophanes sp. KR3021</name>
    <dbReference type="NCBI Taxonomy" id="114890"/>
    <lineage>
        <taxon>Eukaryota</taxon>
        <taxon>Metazoa</taxon>
        <taxon>Ecdysozoa</taxon>
        <taxon>Nematoda</taxon>
        <taxon>Chromadorea</taxon>
        <taxon>Rhabditida</taxon>
        <taxon>Tylenchina</taxon>
        <taxon>Panagrolaimomorpha</taxon>
        <taxon>Strongyloidoidea</taxon>
        <taxon>Alloionematidae</taxon>
        <taxon>Rhabditophanes</taxon>
    </lineage>
</organism>
<evidence type="ECO:0000313" key="1">
    <source>
        <dbReference type="Proteomes" id="UP000095286"/>
    </source>
</evidence>
<protein>
    <submittedName>
        <fullName evidence="2">LRRCT domain-containing protein</fullName>
    </submittedName>
</protein>
<dbReference type="Proteomes" id="UP000095286">
    <property type="component" value="Unplaced"/>
</dbReference>
<reference evidence="2" key="1">
    <citation type="submission" date="2016-11" db="UniProtKB">
        <authorList>
            <consortium name="WormBaseParasite"/>
        </authorList>
    </citation>
    <scope>IDENTIFICATION</scope>
    <source>
        <strain evidence="2">KR3021</strain>
    </source>
</reference>
<name>A0AC35U6X4_9BILA</name>
<sequence>MAIQTTNFFIIYSACLLFLSNSTPIFGDCPLNVQDPCKCENELNEPLRIYCEAATSLTHILSVLGPLKNSIESLTIADTSIPLLHKNAFSGYMLKRLSFIHNDLQTIDENAFDGELLESLEELEIRRNDLDSVPIVGLSRLRSLNLLSLAENSITLLDDNVFLHYESRKSLRTLDLSMNHIKTINDNAFLGLENIVTLLLDRNQIVKFPTEALLSIPSVEQIGLSVNKIKSIEEESLNLPALKSLSVEVNQIKLISRESFVGIPNLIYLYMGSNQLTYIDEEVFIHLTNLKVLALSNNPGIKELAPKSFKYMTNIIRLDLSQCSIKKIADSTFTHTPKVKVILLSGNQLSQISNRAFSSLKKIETIRLNNNQLSTIENGAFANLKTLKILDLSNNKLSVINSDIFGGSGLENISAKDNELLLYDNIWNCDKSFNNFRQWLRTNPQLIIEKSERNNEGIITKPARCYSPSTVKGLELRKISHSMLPPLVSEQTQKTIMEFKKLVKESGINTTTEESEITSNSEKSNIKVGTEIVTVAEEKTVSGTEMIQQTRANTMRPLHAFPNPKNLPKQSTLPSEKEKNTIFTETIRANSNNKRAGGVIVSADEFAHKKHDGSSVGGSFGPDISLYGNNFTLIPGFSTHNSKMFEDRKSGNNIEGRVDSEYANNGKQTFNPEGGYYLDRPWYWWF</sequence>
<evidence type="ECO:0000313" key="2">
    <source>
        <dbReference type="WBParaSite" id="RSKR_0000794500.1"/>
    </source>
</evidence>
<proteinExistence type="predicted"/>